<keyword evidence="2" id="KW-1133">Transmembrane helix</keyword>
<dbReference type="AlphaFoldDB" id="A0A8J9Z5Z0"/>
<evidence type="ECO:0000256" key="2">
    <source>
        <dbReference type="SAM" id="Phobius"/>
    </source>
</evidence>
<organism evidence="4 5">
    <name type="scientific">Branchiostoma lanceolatum</name>
    <name type="common">Common lancelet</name>
    <name type="synonym">Amphioxus lanceolatum</name>
    <dbReference type="NCBI Taxonomy" id="7740"/>
    <lineage>
        <taxon>Eukaryota</taxon>
        <taxon>Metazoa</taxon>
        <taxon>Chordata</taxon>
        <taxon>Cephalochordata</taxon>
        <taxon>Leptocardii</taxon>
        <taxon>Amphioxiformes</taxon>
        <taxon>Branchiostomatidae</taxon>
        <taxon>Branchiostoma</taxon>
    </lineage>
</organism>
<evidence type="ECO:0000259" key="3">
    <source>
        <dbReference type="Pfam" id="PF01390"/>
    </source>
</evidence>
<keyword evidence="2" id="KW-0472">Membrane</keyword>
<dbReference type="SUPFAM" id="SSF82671">
    <property type="entry name" value="SEA domain"/>
    <property type="match status" value="1"/>
</dbReference>
<dbReference type="Pfam" id="PF01390">
    <property type="entry name" value="SEA"/>
    <property type="match status" value="1"/>
</dbReference>
<feature type="compositionally biased region" description="Basic and acidic residues" evidence="1">
    <location>
        <begin position="1"/>
        <end position="14"/>
    </location>
</feature>
<protein>
    <submittedName>
        <fullName evidence="4">Hypp8114 protein</fullName>
    </submittedName>
</protein>
<keyword evidence="2" id="KW-0812">Transmembrane</keyword>
<sequence>MNQNSPEREHRDYRYSPIPSGGGTVGIELQELAEMEDTGEGEHFIREGRPLYTNPSCMRSKRAVTALCLMLVLVLIIALGVGVKIDQPSTTLQKVRDFAFRGKVKILMATELTPETAAQLHDPSSTVFITLAKQIKESMEEEYKKSSLADAYRLTEVKRLRKGIVCNFVIHFRATREPDVQTVRSVIAHSTSLGQLTIDPKFTTLDRYVHVHVFVPTTTVSVDVSPSVLGTITVLGTPIATTTTDSTTTTSASTSTTTSTGTTAITTSPARPTTTTTTMTASAIGDYLIFIS</sequence>
<feature type="domain" description="SEA" evidence="3">
    <location>
        <begin position="118"/>
        <end position="188"/>
    </location>
</feature>
<proteinExistence type="predicted"/>
<evidence type="ECO:0000256" key="1">
    <source>
        <dbReference type="SAM" id="MobiDB-lite"/>
    </source>
</evidence>
<dbReference type="InterPro" id="IPR036364">
    <property type="entry name" value="SEA_dom_sf"/>
</dbReference>
<dbReference type="InterPro" id="IPR000082">
    <property type="entry name" value="SEA_dom"/>
</dbReference>
<feature type="transmembrane region" description="Helical" evidence="2">
    <location>
        <begin position="63"/>
        <end position="83"/>
    </location>
</feature>
<name>A0A8J9Z5Z0_BRALA</name>
<feature type="region of interest" description="Disordered" evidence="1">
    <location>
        <begin position="1"/>
        <end position="20"/>
    </location>
</feature>
<dbReference type="EMBL" id="OV696701">
    <property type="protein sequence ID" value="CAH1248369.1"/>
    <property type="molecule type" value="Genomic_DNA"/>
</dbReference>
<gene>
    <name evidence="4" type="primary">Hypp8114</name>
    <name evidence="4" type="ORF">BLAG_LOCUS9719</name>
</gene>
<keyword evidence="5" id="KW-1185">Reference proteome</keyword>
<dbReference type="OrthoDB" id="10054341at2759"/>
<dbReference type="Gene3D" id="3.30.70.960">
    <property type="entry name" value="SEA domain"/>
    <property type="match status" value="1"/>
</dbReference>
<feature type="region of interest" description="Disordered" evidence="1">
    <location>
        <begin position="243"/>
        <end position="276"/>
    </location>
</feature>
<reference evidence="4" key="1">
    <citation type="submission" date="2022-01" db="EMBL/GenBank/DDBJ databases">
        <authorList>
            <person name="Braso-Vives M."/>
        </authorList>
    </citation>
    <scope>NUCLEOTIDE SEQUENCE</scope>
</reference>
<evidence type="ECO:0000313" key="5">
    <source>
        <dbReference type="Proteomes" id="UP000838412"/>
    </source>
</evidence>
<accession>A0A8J9Z5Z0</accession>
<dbReference type="Proteomes" id="UP000838412">
    <property type="component" value="Chromosome 16"/>
</dbReference>
<evidence type="ECO:0000313" key="4">
    <source>
        <dbReference type="EMBL" id="CAH1248369.1"/>
    </source>
</evidence>